<evidence type="ECO:0000313" key="1">
    <source>
        <dbReference type="EMBL" id="GAA3930486.1"/>
    </source>
</evidence>
<organism evidence="1 2">
    <name type="scientific">Hymenobacter algoricola</name>
    <dbReference type="NCBI Taxonomy" id="486267"/>
    <lineage>
        <taxon>Bacteria</taxon>
        <taxon>Pseudomonadati</taxon>
        <taxon>Bacteroidota</taxon>
        <taxon>Cytophagia</taxon>
        <taxon>Cytophagales</taxon>
        <taxon>Hymenobacteraceae</taxon>
        <taxon>Hymenobacter</taxon>
    </lineage>
</organism>
<accession>A0ABP7MWJ6</accession>
<dbReference type="Proteomes" id="UP001499909">
    <property type="component" value="Unassembled WGS sequence"/>
</dbReference>
<name>A0ABP7MWJ6_9BACT</name>
<reference evidence="2" key="1">
    <citation type="journal article" date="2019" name="Int. J. Syst. Evol. Microbiol.">
        <title>The Global Catalogue of Microorganisms (GCM) 10K type strain sequencing project: providing services to taxonomists for standard genome sequencing and annotation.</title>
        <authorList>
            <consortium name="The Broad Institute Genomics Platform"/>
            <consortium name="The Broad Institute Genome Sequencing Center for Infectious Disease"/>
            <person name="Wu L."/>
            <person name="Ma J."/>
        </authorList>
    </citation>
    <scope>NUCLEOTIDE SEQUENCE [LARGE SCALE GENOMIC DNA]</scope>
    <source>
        <strain evidence="2">JCM 17214</strain>
    </source>
</reference>
<dbReference type="EMBL" id="BAABDH010000022">
    <property type="protein sequence ID" value="GAA3930486.1"/>
    <property type="molecule type" value="Genomic_DNA"/>
</dbReference>
<gene>
    <name evidence="1" type="ORF">GCM10022406_14770</name>
</gene>
<evidence type="ECO:0000313" key="2">
    <source>
        <dbReference type="Proteomes" id="UP001499909"/>
    </source>
</evidence>
<proteinExistence type="predicted"/>
<keyword evidence="2" id="KW-1185">Reference proteome</keyword>
<sequence length="96" mass="10481">MNYLILNCIWPVKPNPTHMLDQQLASAGFYEIASPATSVAGVTLIRPGQRESVRVFLPHNSPEVEVYAGSVKNGRLVYQGPAEMAAQLTLLADRSN</sequence>
<protein>
    <submittedName>
        <fullName evidence="1">Uncharacterized protein</fullName>
    </submittedName>
</protein>
<comment type="caution">
    <text evidence="1">The sequence shown here is derived from an EMBL/GenBank/DDBJ whole genome shotgun (WGS) entry which is preliminary data.</text>
</comment>